<evidence type="ECO:0000256" key="7">
    <source>
        <dbReference type="ARBA" id="ARBA00047899"/>
    </source>
</evidence>
<keyword evidence="2" id="KW-0723">Serine/threonine-protein kinase</keyword>
<dbReference type="InterPro" id="IPR011009">
    <property type="entry name" value="Kinase-like_dom_sf"/>
</dbReference>
<dbReference type="SUPFAM" id="SSF56112">
    <property type="entry name" value="Protein kinase-like (PK-like)"/>
    <property type="match status" value="1"/>
</dbReference>
<keyword evidence="4" id="KW-0547">Nucleotide-binding</keyword>
<dbReference type="EC" id="2.7.11.1" evidence="1"/>
<evidence type="ECO:0000256" key="3">
    <source>
        <dbReference type="ARBA" id="ARBA00022679"/>
    </source>
</evidence>
<protein>
    <recommendedName>
        <fullName evidence="1">non-specific serine/threonine protein kinase</fullName>
        <ecNumber evidence="1">2.7.11.1</ecNumber>
    </recommendedName>
</protein>
<evidence type="ECO:0000256" key="2">
    <source>
        <dbReference type="ARBA" id="ARBA00022527"/>
    </source>
</evidence>
<comment type="catalytic activity">
    <reaction evidence="7">
        <text>L-threonyl-[protein] + ATP = O-phospho-L-threonyl-[protein] + ADP + H(+)</text>
        <dbReference type="Rhea" id="RHEA:46608"/>
        <dbReference type="Rhea" id="RHEA-COMP:11060"/>
        <dbReference type="Rhea" id="RHEA-COMP:11605"/>
        <dbReference type="ChEBI" id="CHEBI:15378"/>
        <dbReference type="ChEBI" id="CHEBI:30013"/>
        <dbReference type="ChEBI" id="CHEBI:30616"/>
        <dbReference type="ChEBI" id="CHEBI:61977"/>
        <dbReference type="ChEBI" id="CHEBI:456216"/>
        <dbReference type="EC" id="2.7.11.1"/>
    </reaction>
</comment>
<dbReference type="PROSITE" id="PS50011">
    <property type="entry name" value="PROTEIN_KINASE_DOM"/>
    <property type="match status" value="1"/>
</dbReference>
<keyword evidence="5" id="KW-0418">Kinase</keyword>
<comment type="caution">
    <text evidence="10">The sequence shown here is derived from an EMBL/GenBank/DDBJ whole genome shotgun (WGS) entry which is preliminary data.</text>
</comment>
<dbReference type="GO" id="GO:0004674">
    <property type="term" value="F:protein serine/threonine kinase activity"/>
    <property type="evidence" value="ECO:0007669"/>
    <property type="project" value="UniProtKB-KW"/>
</dbReference>
<reference evidence="10 11" key="1">
    <citation type="submission" date="2014-08" db="EMBL/GenBank/DDBJ databases">
        <title>Clostridium innocuum, an unnegligible vancomycin-resistant pathogen causing extra-intestinal infections.</title>
        <authorList>
            <person name="Feng Y."/>
            <person name="Chiu C.-H."/>
        </authorList>
    </citation>
    <scope>NUCLEOTIDE SEQUENCE [LARGE SCALE GENOMIC DNA]</scope>
    <source>
        <strain evidence="10 11">AN88</strain>
    </source>
</reference>
<dbReference type="Proteomes" id="UP000030008">
    <property type="component" value="Unassembled WGS sequence"/>
</dbReference>
<evidence type="ECO:0000313" key="10">
    <source>
        <dbReference type="EMBL" id="KGJ51795.1"/>
    </source>
</evidence>
<accession>A0A099I255</accession>
<feature type="domain" description="Protein kinase" evidence="9">
    <location>
        <begin position="1"/>
        <end position="250"/>
    </location>
</feature>
<dbReference type="Pfam" id="PF00069">
    <property type="entry name" value="Pkinase"/>
    <property type="match status" value="1"/>
</dbReference>
<evidence type="ECO:0000256" key="1">
    <source>
        <dbReference type="ARBA" id="ARBA00012513"/>
    </source>
</evidence>
<dbReference type="PANTHER" id="PTHR24363">
    <property type="entry name" value="SERINE/THREONINE PROTEIN KINASE"/>
    <property type="match status" value="1"/>
</dbReference>
<dbReference type="AlphaFoldDB" id="A0A099I255"/>
<keyword evidence="3" id="KW-0808">Transferase</keyword>
<dbReference type="Gene3D" id="1.10.510.10">
    <property type="entry name" value="Transferase(Phosphotransferase) domain 1"/>
    <property type="match status" value="1"/>
</dbReference>
<dbReference type="GO" id="GO:0005524">
    <property type="term" value="F:ATP binding"/>
    <property type="evidence" value="ECO:0007669"/>
    <property type="project" value="UniProtKB-KW"/>
</dbReference>
<dbReference type="RefSeq" id="WP_044907357.1">
    <property type="nucleotide sequence ID" value="NZ_CP022722.1"/>
</dbReference>
<evidence type="ECO:0000256" key="5">
    <source>
        <dbReference type="ARBA" id="ARBA00022777"/>
    </source>
</evidence>
<evidence type="ECO:0000256" key="8">
    <source>
        <dbReference type="ARBA" id="ARBA00048679"/>
    </source>
</evidence>
<sequence length="250" mass="28924">MRLEVYDDVAMLFHSDEKDILLVQHMIENLFFVKKVVRAKLDLSLYQLLQSHPYEHLANVIDFSYSHEKTILIEEFVNGCTLEYKLSQRRLPVEECIGIMLQLFAVVGHLHAQTPPIIHRDIKPDNILIDKGHVVLIDFEIAKLMTTRKDVQRSGSVGYAAPEQYYGLSDQQSDIYSMGILLKELCAHTAWRNNEADIFLTIIRKSTAKRQEERYLTISQMQNDFIITCRSCSSTAKYAESIPMQKEQKV</sequence>
<name>A0A099I255_CLOIN</name>
<evidence type="ECO:0000259" key="9">
    <source>
        <dbReference type="PROSITE" id="PS50011"/>
    </source>
</evidence>
<dbReference type="PROSITE" id="PS00108">
    <property type="entry name" value="PROTEIN_KINASE_ST"/>
    <property type="match status" value="1"/>
</dbReference>
<dbReference type="PANTHER" id="PTHR24363:SF0">
    <property type="entry name" value="SERINE_THREONINE KINASE LIKE DOMAIN CONTAINING 1"/>
    <property type="match status" value="1"/>
</dbReference>
<dbReference type="SMART" id="SM00220">
    <property type="entry name" value="S_TKc"/>
    <property type="match status" value="1"/>
</dbReference>
<dbReference type="InterPro" id="IPR000719">
    <property type="entry name" value="Prot_kinase_dom"/>
</dbReference>
<keyword evidence="6" id="KW-0067">ATP-binding</keyword>
<gene>
    <name evidence="10" type="ORF">CIAN88_18740</name>
</gene>
<proteinExistence type="predicted"/>
<organism evidence="10 11">
    <name type="scientific">Clostridium innocuum</name>
    <dbReference type="NCBI Taxonomy" id="1522"/>
    <lineage>
        <taxon>Bacteria</taxon>
        <taxon>Bacillati</taxon>
        <taxon>Bacillota</taxon>
        <taxon>Clostridia</taxon>
        <taxon>Eubacteriales</taxon>
        <taxon>Clostridiaceae</taxon>
        <taxon>Clostridium</taxon>
    </lineage>
</organism>
<dbReference type="InterPro" id="IPR008271">
    <property type="entry name" value="Ser/Thr_kinase_AS"/>
</dbReference>
<dbReference type="EMBL" id="JQIF01000097">
    <property type="protein sequence ID" value="KGJ51795.1"/>
    <property type="molecule type" value="Genomic_DNA"/>
</dbReference>
<evidence type="ECO:0000313" key="11">
    <source>
        <dbReference type="Proteomes" id="UP000030008"/>
    </source>
</evidence>
<comment type="catalytic activity">
    <reaction evidence="8">
        <text>L-seryl-[protein] + ATP = O-phospho-L-seryl-[protein] + ADP + H(+)</text>
        <dbReference type="Rhea" id="RHEA:17989"/>
        <dbReference type="Rhea" id="RHEA-COMP:9863"/>
        <dbReference type="Rhea" id="RHEA-COMP:11604"/>
        <dbReference type="ChEBI" id="CHEBI:15378"/>
        <dbReference type="ChEBI" id="CHEBI:29999"/>
        <dbReference type="ChEBI" id="CHEBI:30616"/>
        <dbReference type="ChEBI" id="CHEBI:83421"/>
        <dbReference type="ChEBI" id="CHEBI:456216"/>
        <dbReference type="EC" id="2.7.11.1"/>
    </reaction>
</comment>
<evidence type="ECO:0000256" key="4">
    <source>
        <dbReference type="ARBA" id="ARBA00022741"/>
    </source>
</evidence>
<evidence type="ECO:0000256" key="6">
    <source>
        <dbReference type="ARBA" id="ARBA00022840"/>
    </source>
</evidence>